<organism evidence="1 2">
    <name type="scientific">Biomphalaria pfeifferi</name>
    <name type="common">Bloodfluke planorb</name>
    <name type="synonym">Freshwater snail</name>
    <dbReference type="NCBI Taxonomy" id="112525"/>
    <lineage>
        <taxon>Eukaryota</taxon>
        <taxon>Metazoa</taxon>
        <taxon>Spiralia</taxon>
        <taxon>Lophotrochozoa</taxon>
        <taxon>Mollusca</taxon>
        <taxon>Gastropoda</taxon>
        <taxon>Heterobranchia</taxon>
        <taxon>Euthyneura</taxon>
        <taxon>Panpulmonata</taxon>
        <taxon>Hygrophila</taxon>
        <taxon>Lymnaeoidea</taxon>
        <taxon>Planorbidae</taxon>
        <taxon>Biomphalaria</taxon>
    </lineage>
</organism>
<keyword evidence="2" id="KW-1185">Reference proteome</keyword>
<sequence>QLILAGLSARTLTDEAIYNIRSLSSGRCKYFCPGESFQTIASGHLSPVHAEDKSGVTKTELCRTQSSLTKWLDNTRGLEPGVNIVESLQIQ</sequence>
<evidence type="ECO:0000313" key="1">
    <source>
        <dbReference type="EMBL" id="KAK0052387.1"/>
    </source>
</evidence>
<gene>
    <name evidence="1" type="ORF">Bpfe_018217</name>
</gene>
<dbReference type="AlphaFoldDB" id="A0AAD8BDP5"/>
<accession>A0AAD8BDP5</accession>
<proteinExistence type="predicted"/>
<reference evidence="1" key="2">
    <citation type="submission" date="2023-04" db="EMBL/GenBank/DDBJ databases">
        <authorList>
            <person name="Bu L."/>
            <person name="Lu L."/>
            <person name="Laidemitt M.R."/>
            <person name="Zhang S.M."/>
            <person name="Mutuku M."/>
            <person name="Mkoji G."/>
            <person name="Steinauer M."/>
            <person name="Loker E.S."/>
        </authorList>
    </citation>
    <scope>NUCLEOTIDE SEQUENCE</scope>
    <source>
        <strain evidence="1">KasaAsao</strain>
        <tissue evidence="1">Whole Snail</tissue>
    </source>
</reference>
<comment type="caution">
    <text evidence="1">The sequence shown here is derived from an EMBL/GenBank/DDBJ whole genome shotgun (WGS) entry which is preliminary data.</text>
</comment>
<evidence type="ECO:0000313" key="2">
    <source>
        <dbReference type="Proteomes" id="UP001233172"/>
    </source>
</evidence>
<name>A0AAD8BDP5_BIOPF</name>
<dbReference type="Proteomes" id="UP001233172">
    <property type="component" value="Unassembled WGS sequence"/>
</dbReference>
<feature type="non-terminal residue" evidence="1">
    <location>
        <position position="1"/>
    </location>
</feature>
<dbReference type="EMBL" id="JASAOG010000095">
    <property type="protein sequence ID" value="KAK0052387.1"/>
    <property type="molecule type" value="Genomic_DNA"/>
</dbReference>
<reference evidence="1" key="1">
    <citation type="journal article" date="2023" name="PLoS Negl. Trop. Dis.">
        <title>A genome sequence for Biomphalaria pfeifferi, the major vector snail for the human-infecting parasite Schistosoma mansoni.</title>
        <authorList>
            <person name="Bu L."/>
            <person name="Lu L."/>
            <person name="Laidemitt M.R."/>
            <person name="Zhang S.M."/>
            <person name="Mutuku M."/>
            <person name="Mkoji G."/>
            <person name="Steinauer M."/>
            <person name="Loker E.S."/>
        </authorList>
    </citation>
    <scope>NUCLEOTIDE SEQUENCE</scope>
    <source>
        <strain evidence="1">KasaAsao</strain>
    </source>
</reference>
<protein>
    <submittedName>
        <fullName evidence="1">Uncharacterized protein</fullName>
    </submittedName>
</protein>